<dbReference type="RefSeq" id="WP_209377024.1">
    <property type="nucleotide sequence ID" value="NZ_JAGIZA010000031.1"/>
</dbReference>
<evidence type="ECO:0000313" key="2">
    <source>
        <dbReference type="Proteomes" id="UP000677537"/>
    </source>
</evidence>
<proteinExistence type="predicted"/>
<dbReference type="Proteomes" id="UP000677537">
    <property type="component" value="Unassembled WGS sequence"/>
</dbReference>
<reference evidence="1" key="1">
    <citation type="submission" date="2021-03" db="EMBL/GenBank/DDBJ databases">
        <authorList>
            <person name="So Y."/>
        </authorList>
    </citation>
    <scope>NUCLEOTIDE SEQUENCE</scope>
    <source>
        <strain evidence="1">SG15</strain>
    </source>
</reference>
<sequence length="83" mass="9099">MALFDARERSATDFEGVVGEALDRVLNIARPENRPLAIRALRIELERCLAEAPVSADVLDALRLRARLAAALDRAFRAAERGG</sequence>
<accession>A0A940N596</accession>
<dbReference type="EMBL" id="JAGIZA010000031">
    <property type="protein sequence ID" value="MBP0496231.1"/>
    <property type="molecule type" value="Genomic_DNA"/>
</dbReference>
<comment type="caution">
    <text evidence="1">The sequence shown here is derived from an EMBL/GenBank/DDBJ whole genome shotgun (WGS) entry which is preliminary data.</text>
</comment>
<gene>
    <name evidence="1" type="ORF">J5Y10_25835</name>
</gene>
<dbReference type="AlphaFoldDB" id="A0A940N596"/>
<keyword evidence="2" id="KW-1185">Reference proteome</keyword>
<evidence type="ECO:0000313" key="1">
    <source>
        <dbReference type="EMBL" id="MBP0496231.1"/>
    </source>
</evidence>
<protein>
    <submittedName>
        <fullName evidence="1">Uncharacterized protein</fullName>
    </submittedName>
</protein>
<organism evidence="1 2">
    <name type="scientific">Roseomonas indoligenes</name>
    <dbReference type="NCBI Taxonomy" id="2820811"/>
    <lineage>
        <taxon>Bacteria</taxon>
        <taxon>Pseudomonadati</taxon>
        <taxon>Pseudomonadota</taxon>
        <taxon>Alphaproteobacteria</taxon>
        <taxon>Acetobacterales</taxon>
        <taxon>Roseomonadaceae</taxon>
        <taxon>Roseomonas</taxon>
    </lineage>
</organism>
<name>A0A940N596_9PROT</name>